<accession>A0A2P2FZG1</accession>
<feature type="transmembrane region" description="Helical" evidence="1">
    <location>
        <begin position="56"/>
        <end position="77"/>
    </location>
</feature>
<dbReference type="AlphaFoldDB" id="A0A2P2FZG1"/>
<evidence type="ECO:0000256" key="1">
    <source>
        <dbReference type="SAM" id="Phobius"/>
    </source>
</evidence>
<evidence type="ECO:0000313" key="3">
    <source>
        <dbReference type="Proteomes" id="UP000256220"/>
    </source>
</evidence>
<keyword evidence="1" id="KW-0472">Membrane</keyword>
<dbReference type="Proteomes" id="UP000256220">
    <property type="component" value="Unassembled WGS sequence"/>
</dbReference>
<proteinExistence type="predicted"/>
<feature type="transmembrane region" description="Helical" evidence="1">
    <location>
        <begin position="6"/>
        <end position="21"/>
    </location>
</feature>
<feature type="transmembrane region" description="Helical" evidence="1">
    <location>
        <begin position="33"/>
        <end position="50"/>
    </location>
</feature>
<dbReference type="EMBL" id="JFBM01000004">
    <property type="protein sequence ID" value="KFU82104.1"/>
    <property type="molecule type" value="Genomic_DNA"/>
</dbReference>
<keyword evidence="3" id="KW-1185">Reference proteome</keyword>
<protein>
    <submittedName>
        <fullName evidence="2">Uncharacterized protein</fullName>
    </submittedName>
</protein>
<keyword evidence="1" id="KW-1133">Transmembrane helix</keyword>
<sequence length="104" mass="11552">MGEQWWWGAIGAVMVVGGLLVRRPSDRSRRSFVVEIVTLAGWMLVVMFVIKPLVPANLLGIAILVVIVLGVLAVPLITRRKGVHRVLSFRRRPDPDSVRKRSSG</sequence>
<comment type="caution">
    <text evidence="2">The sequence shown here is derived from an EMBL/GenBank/DDBJ whole genome shotgun (WGS) entry which is preliminary data.</text>
</comment>
<keyword evidence="1" id="KW-0812">Transmembrane</keyword>
<organism evidence="2 3">
    <name type="scientific">Amycolatopsis lurida NRRL 2430</name>
    <dbReference type="NCBI Taxonomy" id="1460371"/>
    <lineage>
        <taxon>Bacteria</taxon>
        <taxon>Bacillati</taxon>
        <taxon>Actinomycetota</taxon>
        <taxon>Actinomycetes</taxon>
        <taxon>Pseudonocardiales</taxon>
        <taxon>Pseudonocardiaceae</taxon>
        <taxon>Amycolatopsis</taxon>
    </lineage>
</organism>
<dbReference type="RefSeq" id="WP_241783345.1">
    <property type="nucleotide sequence ID" value="NZ_JFBM01000004.1"/>
</dbReference>
<evidence type="ECO:0000313" key="2">
    <source>
        <dbReference type="EMBL" id="KFU82104.1"/>
    </source>
</evidence>
<name>A0A2P2FZG1_AMYLU</name>
<gene>
    <name evidence="2" type="ORF">BB31_07130</name>
</gene>
<reference evidence="2 3" key="1">
    <citation type="journal article" date="2014" name="Genome Announc.">
        <title>Draft Genome Sequence of Amycolatopsis lurida NRRL 2430, Producer of the Glycopeptide Family Antibiotic Ristocetin.</title>
        <authorList>
            <person name="Kwun M.J."/>
            <person name="Hong H.J."/>
        </authorList>
    </citation>
    <scope>NUCLEOTIDE SEQUENCE [LARGE SCALE GENOMIC DNA]</scope>
    <source>
        <strain evidence="2 3">NRRL 2430</strain>
    </source>
</reference>